<evidence type="ECO:0000313" key="1">
    <source>
        <dbReference type="EMBL" id="KGQ30224.1"/>
    </source>
</evidence>
<gene>
    <name evidence="1" type="ORF">JP32_09290</name>
</gene>
<reference evidence="1 2" key="1">
    <citation type="submission" date="2014-08" db="EMBL/GenBank/DDBJ databases">
        <title>Chaperone-usher fimbriae in a diverse selection of Gallibacterium genomes.</title>
        <authorList>
            <person name="Kudirkiene E."/>
            <person name="Bager R.J."/>
            <person name="Johnson T.J."/>
            <person name="Bojesen A.M."/>
        </authorList>
    </citation>
    <scope>NUCLEOTIDE SEQUENCE [LARGE SCALE GENOMIC DNA]</scope>
    <source>
        <strain evidence="1 2">20558/3kl.</strain>
    </source>
</reference>
<proteinExistence type="predicted"/>
<dbReference type="AlphaFoldDB" id="A0A0A2XY55"/>
<dbReference type="Proteomes" id="UP000030526">
    <property type="component" value="Unassembled WGS sequence"/>
</dbReference>
<dbReference type="EMBL" id="JPXS01000049">
    <property type="protein sequence ID" value="KGQ30224.1"/>
    <property type="molecule type" value="Genomic_DNA"/>
</dbReference>
<accession>A0A0A2XY55</accession>
<dbReference type="RefSeq" id="WP_039084487.1">
    <property type="nucleotide sequence ID" value="NZ_JPXS01000049.1"/>
</dbReference>
<organism evidence="1 2">
    <name type="scientific">Gallibacterium anatis</name>
    <dbReference type="NCBI Taxonomy" id="750"/>
    <lineage>
        <taxon>Bacteria</taxon>
        <taxon>Pseudomonadati</taxon>
        <taxon>Pseudomonadota</taxon>
        <taxon>Gammaproteobacteria</taxon>
        <taxon>Pasteurellales</taxon>
        <taxon>Pasteurellaceae</taxon>
        <taxon>Gallibacterium</taxon>
    </lineage>
</organism>
<dbReference type="Pfam" id="PF05930">
    <property type="entry name" value="Phage_AlpA"/>
    <property type="match status" value="1"/>
</dbReference>
<sequence>MNQSQTQSKKLISGKEVCAVVCFGRTKLNELVKANQFPQPIRFSQNFIRWDLEEVNAWIEEQKAARSGNQSKTGLVE</sequence>
<dbReference type="InterPro" id="IPR010260">
    <property type="entry name" value="AlpA"/>
</dbReference>
<evidence type="ECO:0000313" key="2">
    <source>
        <dbReference type="Proteomes" id="UP000030526"/>
    </source>
</evidence>
<protein>
    <recommendedName>
        <fullName evidence="3">AlpA family phage regulatory protein</fullName>
    </recommendedName>
</protein>
<comment type="caution">
    <text evidence="1">The sequence shown here is derived from an EMBL/GenBank/DDBJ whole genome shotgun (WGS) entry which is preliminary data.</text>
</comment>
<evidence type="ECO:0008006" key="3">
    <source>
        <dbReference type="Google" id="ProtNLM"/>
    </source>
</evidence>
<dbReference type="Gene3D" id="1.10.238.160">
    <property type="match status" value="1"/>
</dbReference>
<name>A0A0A2XY55_9PAST</name>